<accession>A0AAE9Y749</accession>
<dbReference type="KEGG" id="ima:PO878_04355"/>
<sequence>MTVTAWARRVLDRLDTDVRADLAASCATAIELHFGLTVTPAEAFGERGAGGWCDGVSIIDSGVILYRPTASRRQNFTLMHELGHHLVDANVECLSWLADQPDPSRVLEQLCDQIAADLLITAADVDASHGAAVPDAGVVFELFDRTEASRSACAIAVARKLPCDGFVVLLEEGATEVFFASRARDTRPYAWRGDQIAAGHPLRQMPPPVRTKAWWPYPTGVERREYFMSAATDSGWTVAVFAENDLFGVANLHLPQEANEDRGYDGDITCPCGYSGKTRWWPCKDCGQSQCPRCGECACARRTRERVACKSCFVSVMPHLIEDGMCDSCR</sequence>
<dbReference type="Gene3D" id="1.10.10.2910">
    <property type="match status" value="1"/>
</dbReference>
<dbReference type="Pfam" id="PF06114">
    <property type="entry name" value="Peptidase_M78"/>
    <property type="match status" value="1"/>
</dbReference>
<dbReference type="InterPro" id="IPR010359">
    <property type="entry name" value="IrrE_HExxH"/>
</dbReference>
<dbReference type="Proteomes" id="UP001216390">
    <property type="component" value="Chromosome"/>
</dbReference>
<proteinExistence type="predicted"/>
<evidence type="ECO:0000313" key="2">
    <source>
        <dbReference type="EMBL" id="WCO67954.1"/>
    </source>
</evidence>
<keyword evidence="3" id="KW-1185">Reference proteome</keyword>
<name>A0AAE9Y749_9ACTN</name>
<protein>
    <submittedName>
        <fullName evidence="2">ImmA/IrrE family metallo-endopeptidase</fullName>
    </submittedName>
</protein>
<dbReference type="RefSeq" id="WP_272737471.1">
    <property type="nucleotide sequence ID" value="NZ_CP116942.1"/>
</dbReference>
<dbReference type="AlphaFoldDB" id="A0AAE9Y749"/>
<reference evidence="2" key="1">
    <citation type="submission" date="2023-01" db="EMBL/GenBank/DDBJ databases">
        <title>The diversity of Class Acidimicrobiia in South China Sea sediment environments and the proposal of Iamia marina sp. nov., a novel species of the genus Iamia.</title>
        <authorList>
            <person name="He Y."/>
            <person name="Tian X."/>
        </authorList>
    </citation>
    <scope>NUCLEOTIDE SEQUENCE</scope>
    <source>
        <strain evidence="2">DSM 19957</strain>
    </source>
</reference>
<dbReference type="EMBL" id="CP116942">
    <property type="protein sequence ID" value="WCO67954.1"/>
    <property type="molecule type" value="Genomic_DNA"/>
</dbReference>
<evidence type="ECO:0000313" key="3">
    <source>
        <dbReference type="Proteomes" id="UP001216390"/>
    </source>
</evidence>
<gene>
    <name evidence="2" type="ORF">PO878_04355</name>
</gene>
<organism evidence="2 3">
    <name type="scientific">Iamia majanohamensis</name>
    <dbReference type="NCBI Taxonomy" id="467976"/>
    <lineage>
        <taxon>Bacteria</taxon>
        <taxon>Bacillati</taxon>
        <taxon>Actinomycetota</taxon>
        <taxon>Acidimicrobiia</taxon>
        <taxon>Acidimicrobiales</taxon>
        <taxon>Iamiaceae</taxon>
        <taxon>Iamia</taxon>
    </lineage>
</organism>
<feature type="domain" description="IrrE N-terminal-like" evidence="1">
    <location>
        <begin position="40"/>
        <end position="151"/>
    </location>
</feature>
<evidence type="ECO:0000259" key="1">
    <source>
        <dbReference type="Pfam" id="PF06114"/>
    </source>
</evidence>